<dbReference type="RefSeq" id="WP_270079535.1">
    <property type="nucleotide sequence ID" value="NZ_CP115300.1"/>
</dbReference>
<dbReference type="EMBL" id="CP115300">
    <property type="protein sequence ID" value="WBO61574.1"/>
    <property type="molecule type" value="Genomic_DNA"/>
</dbReference>
<protein>
    <submittedName>
        <fullName evidence="1">Uncharacterized protein</fullName>
    </submittedName>
</protein>
<gene>
    <name evidence="1" type="ORF">O1G22_01180</name>
</gene>
<keyword evidence="2" id="KW-1185">Reference proteome</keyword>
<name>A0ABY7NUW0_9ACTN</name>
<evidence type="ECO:0000313" key="1">
    <source>
        <dbReference type="EMBL" id="WBO61574.1"/>
    </source>
</evidence>
<organism evidence="1 2">
    <name type="scientific">Streptomyces camelliae</name>
    <dbReference type="NCBI Taxonomy" id="3004093"/>
    <lineage>
        <taxon>Bacteria</taxon>
        <taxon>Bacillati</taxon>
        <taxon>Actinomycetota</taxon>
        <taxon>Actinomycetes</taxon>
        <taxon>Kitasatosporales</taxon>
        <taxon>Streptomycetaceae</taxon>
        <taxon>Streptomyces</taxon>
    </lineage>
</organism>
<dbReference type="Proteomes" id="UP001212326">
    <property type="component" value="Chromosome"/>
</dbReference>
<accession>A0ABY7NUW0</accession>
<sequence length="41" mass="4233">MRDAKISEAGGLGQAAFGETVQVLQPAQNVAYVVWRGGSGI</sequence>
<evidence type="ECO:0000313" key="2">
    <source>
        <dbReference type="Proteomes" id="UP001212326"/>
    </source>
</evidence>
<reference evidence="1 2" key="1">
    <citation type="submission" date="2022-12" db="EMBL/GenBank/DDBJ databases">
        <authorList>
            <person name="Mo P."/>
        </authorList>
    </citation>
    <scope>NUCLEOTIDE SEQUENCE [LARGE SCALE GENOMIC DNA]</scope>
    <source>
        <strain evidence="1 2">HUAS 2-6</strain>
    </source>
</reference>
<proteinExistence type="predicted"/>